<dbReference type="EMBL" id="JYJB01000010">
    <property type="protein sequence ID" value="KJL46406.1"/>
    <property type="molecule type" value="Genomic_DNA"/>
</dbReference>
<reference evidence="2 3" key="1">
    <citation type="submission" date="2015-02" db="EMBL/GenBank/DDBJ databases">
        <title>Draft genome sequences of ten Microbacterium spp. with emphasis on heavy metal contaminated environments.</title>
        <authorList>
            <person name="Corretto E."/>
        </authorList>
    </citation>
    <scope>NUCLEOTIDE SEQUENCE [LARGE SCALE GENOMIC DNA]</scope>
    <source>
        <strain evidence="2 3">SA35</strain>
    </source>
</reference>
<feature type="chain" id="PRO_5038696784" description="Peptidylprolyl isomerase" evidence="1">
    <location>
        <begin position="29"/>
        <end position="307"/>
    </location>
</feature>
<keyword evidence="3" id="KW-1185">Reference proteome</keyword>
<dbReference type="SUPFAM" id="SSF54534">
    <property type="entry name" value="FKBP-like"/>
    <property type="match status" value="1"/>
</dbReference>
<evidence type="ECO:0000256" key="1">
    <source>
        <dbReference type="SAM" id="SignalP"/>
    </source>
</evidence>
<protein>
    <recommendedName>
        <fullName evidence="4">Peptidylprolyl isomerase</fullName>
    </recommendedName>
</protein>
<organism evidence="2 3">
    <name type="scientific">Microbacterium hydrocarbonoxydans</name>
    <dbReference type="NCBI Taxonomy" id="273678"/>
    <lineage>
        <taxon>Bacteria</taxon>
        <taxon>Bacillati</taxon>
        <taxon>Actinomycetota</taxon>
        <taxon>Actinomycetes</taxon>
        <taxon>Micrococcales</taxon>
        <taxon>Microbacteriaceae</taxon>
        <taxon>Microbacterium</taxon>
    </lineage>
</organism>
<dbReference type="STRING" id="273678.RS84_03038"/>
<evidence type="ECO:0008006" key="4">
    <source>
        <dbReference type="Google" id="ProtNLM"/>
    </source>
</evidence>
<evidence type="ECO:0000313" key="3">
    <source>
        <dbReference type="Proteomes" id="UP000033900"/>
    </source>
</evidence>
<evidence type="ECO:0000313" key="2">
    <source>
        <dbReference type="EMBL" id="KJL46406.1"/>
    </source>
</evidence>
<name>A0A0M2HPL0_9MICO</name>
<feature type="signal peptide" evidence="1">
    <location>
        <begin position="1"/>
        <end position="28"/>
    </location>
</feature>
<dbReference type="PROSITE" id="PS51257">
    <property type="entry name" value="PROKAR_LIPOPROTEIN"/>
    <property type="match status" value="1"/>
</dbReference>
<sequence length="307" mass="31301">MLEPVRKTSAALATLSLAVLALTGCSSAPSFDGAACDRTANASAGLADSVSTSGDVGSEPDVEVYGPVKAKSTKFSDAVVGDGPAIVNTNQPFIANVTTYDGTTGEKLQTTGYDASTTQPHDIAYWSQVSPALSEVLQCATGGSRVVGLLTSKDMGAQSDAGTVVIVFDIGQVFLPKAEGTPQFNDARGLPTVVRAPDGTPGVIIPDSAAPKEAVVQTLIKGDGPKVKEGDFVVVNHTVLNWDDKSVAGTSWGTTSLVTSPLPEMVGATVGSQLMIVTPGADESSPAQVLVVDILGITTAAPQQQQQ</sequence>
<dbReference type="AlphaFoldDB" id="A0A0M2HPL0"/>
<proteinExistence type="predicted"/>
<keyword evidence="1" id="KW-0732">Signal</keyword>
<dbReference type="PATRIC" id="fig|273678.4.peg.3037"/>
<gene>
    <name evidence="2" type="ORF">RS84_03038</name>
</gene>
<comment type="caution">
    <text evidence="2">The sequence shown here is derived from an EMBL/GenBank/DDBJ whole genome shotgun (WGS) entry which is preliminary data.</text>
</comment>
<dbReference type="Proteomes" id="UP000033900">
    <property type="component" value="Unassembled WGS sequence"/>
</dbReference>
<accession>A0A0M2HPL0</accession>